<evidence type="ECO:0000313" key="3">
    <source>
        <dbReference type="Proteomes" id="UP000030645"/>
    </source>
</evidence>
<accession>W9S2P5</accession>
<organism evidence="2 3">
    <name type="scientific">Morus notabilis</name>
    <dbReference type="NCBI Taxonomy" id="981085"/>
    <lineage>
        <taxon>Eukaryota</taxon>
        <taxon>Viridiplantae</taxon>
        <taxon>Streptophyta</taxon>
        <taxon>Embryophyta</taxon>
        <taxon>Tracheophyta</taxon>
        <taxon>Spermatophyta</taxon>
        <taxon>Magnoliopsida</taxon>
        <taxon>eudicotyledons</taxon>
        <taxon>Gunneridae</taxon>
        <taxon>Pentapetalae</taxon>
        <taxon>rosids</taxon>
        <taxon>fabids</taxon>
        <taxon>Rosales</taxon>
        <taxon>Moraceae</taxon>
        <taxon>Moreae</taxon>
        <taxon>Morus</taxon>
    </lineage>
</organism>
<evidence type="ECO:0000256" key="1">
    <source>
        <dbReference type="SAM" id="MobiDB-lite"/>
    </source>
</evidence>
<feature type="compositionally biased region" description="Basic and acidic residues" evidence="1">
    <location>
        <begin position="34"/>
        <end position="50"/>
    </location>
</feature>
<feature type="compositionally biased region" description="Basic and acidic residues" evidence="1">
    <location>
        <begin position="1"/>
        <end position="11"/>
    </location>
</feature>
<name>W9S2P5_9ROSA</name>
<evidence type="ECO:0000313" key="2">
    <source>
        <dbReference type="EMBL" id="EXC23118.1"/>
    </source>
</evidence>
<feature type="compositionally biased region" description="Basic residues" evidence="1">
    <location>
        <begin position="51"/>
        <end position="60"/>
    </location>
</feature>
<dbReference type="EMBL" id="KE345991">
    <property type="protein sequence ID" value="EXC23118.1"/>
    <property type="molecule type" value="Genomic_DNA"/>
</dbReference>
<sequence length="67" mass="7626">MPRTSARDQRRSSRLGQISPDLTRSGDGAYSKELSSHQRRERTCPDETRTRLRRQTKGAAKRGGAQR</sequence>
<gene>
    <name evidence="2" type="ORF">L484_018249</name>
</gene>
<reference evidence="3" key="1">
    <citation type="submission" date="2013-01" db="EMBL/GenBank/DDBJ databases">
        <title>Draft Genome Sequence of a Mulberry Tree, Morus notabilis C.K. Schneid.</title>
        <authorList>
            <person name="He N."/>
            <person name="Zhao S."/>
        </authorList>
    </citation>
    <scope>NUCLEOTIDE SEQUENCE</scope>
</reference>
<feature type="region of interest" description="Disordered" evidence="1">
    <location>
        <begin position="1"/>
        <end position="67"/>
    </location>
</feature>
<keyword evidence="3" id="KW-1185">Reference proteome</keyword>
<dbReference type="AlphaFoldDB" id="W9S2P5"/>
<proteinExistence type="predicted"/>
<protein>
    <submittedName>
        <fullName evidence="2">Uncharacterized protein</fullName>
    </submittedName>
</protein>
<dbReference type="Proteomes" id="UP000030645">
    <property type="component" value="Unassembled WGS sequence"/>
</dbReference>